<proteinExistence type="predicted"/>
<dbReference type="InterPro" id="IPR048493">
    <property type="entry name" value="DUF1980_N"/>
</dbReference>
<dbReference type="Pfam" id="PF21537">
    <property type="entry name" value="DUF1980_C"/>
    <property type="match status" value="1"/>
</dbReference>
<feature type="domain" description="DUF1980" evidence="3">
    <location>
        <begin position="10"/>
        <end position="115"/>
    </location>
</feature>
<reference evidence="5" key="1">
    <citation type="submission" date="2020-07" db="EMBL/GenBank/DDBJ databases">
        <authorList>
            <person name="Tarantini F.S."/>
            <person name="Hong K.W."/>
            <person name="Chan K.G."/>
        </authorList>
    </citation>
    <scope>NUCLEOTIDE SEQUENCE</scope>
    <source>
        <strain evidence="5">32-07</strain>
    </source>
</reference>
<feature type="domain" description="DUF1980" evidence="4">
    <location>
        <begin position="160"/>
        <end position="249"/>
    </location>
</feature>
<dbReference type="Proteomes" id="UP001049518">
    <property type="component" value="Chromosome"/>
</dbReference>
<dbReference type="InterPro" id="IPR015402">
    <property type="entry name" value="DUF1980"/>
</dbReference>
<keyword evidence="2" id="KW-0472">Membrane</keyword>
<feature type="region of interest" description="Disordered" evidence="1">
    <location>
        <begin position="61"/>
        <end position="80"/>
    </location>
</feature>
<evidence type="ECO:0000256" key="2">
    <source>
        <dbReference type="SAM" id="Phobius"/>
    </source>
</evidence>
<name>A0ABX8R4P7_9ACTN</name>
<dbReference type="InterPro" id="IPR048447">
    <property type="entry name" value="DUF1980_C"/>
</dbReference>
<feature type="transmembrane region" description="Helical" evidence="2">
    <location>
        <begin position="35"/>
        <end position="54"/>
    </location>
</feature>
<feature type="region of interest" description="Disordered" evidence="1">
    <location>
        <begin position="112"/>
        <end position="134"/>
    </location>
</feature>
<evidence type="ECO:0000313" key="5">
    <source>
        <dbReference type="EMBL" id="QXJ26039.1"/>
    </source>
</evidence>
<evidence type="ECO:0000259" key="4">
    <source>
        <dbReference type="Pfam" id="PF21537"/>
    </source>
</evidence>
<dbReference type="Pfam" id="PF09323">
    <property type="entry name" value="DUF1980"/>
    <property type="match status" value="1"/>
</dbReference>
<dbReference type="EMBL" id="CP059572">
    <property type="protein sequence ID" value="QXJ26039.1"/>
    <property type="molecule type" value="Genomic_DNA"/>
</dbReference>
<organism evidence="5 6">
    <name type="scientific">Actinomadura graeca</name>
    <dbReference type="NCBI Taxonomy" id="2750812"/>
    <lineage>
        <taxon>Bacteria</taxon>
        <taxon>Bacillati</taxon>
        <taxon>Actinomycetota</taxon>
        <taxon>Actinomycetes</taxon>
        <taxon>Streptosporangiales</taxon>
        <taxon>Thermomonosporaceae</taxon>
        <taxon>Actinomadura</taxon>
    </lineage>
</organism>
<keyword evidence="2" id="KW-0812">Transmembrane</keyword>
<feature type="transmembrane region" description="Helical" evidence="2">
    <location>
        <begin position="88"/>
        <end position="107"/>
    </location>
</feature>
<gene>
    <name evidence="5" type="ORF">AGRA3207_007626</name>
</gene>
<protein>
    <submittedName>
        <fullName evidence="5">TIGR03943 family protein</fullName>
    </submittedName>
</protein>
<accession>A0ABX8R4P7</accession>
<keyword evidence="6" id="KW-1185">Reference proteome</keyword>
<evidence type="ECO:0000313" key="6">
    <source>
        <dbReference type="Proteomes" id="UP001049518"/>
    </source>
</evidence>
<dbReference type="NCBIfam" id="TIGR03943">
    <property type="entry name" value="TIGR03943 family putative permease subunit"/>
    <property type="match status" value="1"/>
</dbReference>
<evidence type="ECO:0000259" key="3">
    <source>
        <dbReference type="Pfam" id="PF09323"/>
    </source>
</evidence>
<keyword evidence="2" id="KW-1133">Transmembrane helix</keyword>
<dbReference type="RefSeq" id="WP_231332258.1">
    <property type="nucleotide sequence ID" value="NZ_CP059572.1"/>
</dbReference>
<sequence>MTRSAQNLLLVLIGGAVLWITLASGEYVNYVKPGFRYLLVPAGGVLVLLGAAGLRREWRDTDGHRDEEDGHGDSADAHGHDHSRGPRVAWLLCLPVLAIFVIAPPALGSFTASRDGRPAPPPAPPAQGFGALPRGGAPIPMTMGEFIGRSYEAQTGAPASLAGVPVRLTGFVTPRKSGGWQVTRLKMACCAGDAIPFPVIVRGLPQPPADAWVQVDGTWRPPAPGTAATGVHELHGSAVRRVAKPRNPYE</sequence>
<evidence type="ECO:0000256" key="1">
    <source>
        <dbReference type="SAM" id="MobiDB-lite"/>
    </source>
</evidence>